<dbReference type="HAMAP" id="MF_00238">
    <property type="entry name" value="Cytidyl_kinase_type1"/>
    <property type="match status" value="1"/>
</dbReference>
<dbReference type="Gene3D" id="3.40.50.300">
    <property type="entry name" value="P-loop containing nucleotide triphosphate hydrolases"/>
    <property type="match status" value="1"/>
</dbReference>
<proteinExistence type="inferred from homology"/>
<dbReference type="PANTHER" id="PTHR21299:SF2">
    <property type="entry name" value="CYTIDYLATE KINASE"/>
    <property type="match status" value="1"/>
</dbReference>
<dbReference type="PANTHER" id="PTHR21299">
    <property type="entry name" value="CYTIDYLATE KINASE/PANTOATE-BETA-ALANINE LIGASE"/>
    <property type="match status" value="1"/>
</dbReference>
<sequence length="226" mass="24850">MNHISIAIDGPSGAGKSTLARLLAQELRYIYVDTGAMYRAVGLHVARAGIDSRDRAGIIGQLPDIVIELRYENGVQQIYLNGENVSRAIRTEEASRYASDVSAIPEVRAFLLGMQRALAENADVIMDGRDIGTVVLPQAAIKIFLTASSEERARRRYEELLEKGEDVAYNDVLRHLIERDKNDSARAAAPLRPAEDAVILDTTGNTLEQSLDVLRAVIKEKSNHVV</sequence>
<keyword evidence="2 8" id="KW-0808">Transferase</keyword>
<evidence type="ECO:0000313" key="11">
    <source>
        <dbReference type="Proteomes" id="UP000824073"/>
    </source>
</evidence>
<evidence type="ECO:0000256" key="5">
    <source>
        <dbReference type="ARBA" id="ARBA00022840"/>
    </source>
</evidence>
<dbReference type="Proteomes" id="UP000824073">
    <property type="component" value="Unassembled WGS sequence"/>
</dbReference>
<evidence type="ECO:0000256" key="6">
    <source>
        <dbReference type="ARBA" id="ARBA00047615"/>
    </source>
</evidence>
<evidence type="ECO:0000256" key="4">
    <source>
        <dbReference type="ARBA" id="ARBA00022777"/>
    </source>
</evidence>
<dbReference type="SUPFAM" id="SSF52540">
    <property type="entry name" value="P-loop containing nucleoside triphosphate hydrolases"/>
    <property type="match status" value="1"/>
</dbReference>
<reference evidence="10" key="1">
    <citation type="submission" date="2020-10" db="EMBL/GenBank/DDBJ databases">
        <authorList>
            <person name="Gilroy R."/>
        </authorList>
    </citation>
    <scope>NUCLEOTIDE SEQUENCE</scope>
    <source>
        <strain evidence="10">CHK191-8634</strain>
    </source>
</reference>
<comment type="catalytic activity">
    <reaction evidence="6 8">
        <text>dCMP + ATP = dCDP + ADP</text>
        <dbReference type="Rhea" id="RHEA:25094"/>
        <dbReference type="ChEBI" id="CHEBI:30616"/>
        <dbReference type="ChEBI" id="CHEBI:57566"/>
        <dbReference type="ChEBI" id="CHEBI:58593"/>
        <dbReference type="ChEBI" id="CHEBI:456216"/>
        <dbReference type="EC" id="2.7.4.25"/>
    </reaction>
</comment>
<dbReference type="Pfam" id="PF02224">
    <property type="entry name" value="Cytidylate_kin"/>
    <property type="match status" value="1"/>
</dbReference>
<dbReference type="InterPro" id="IPR027417">
    <property type="entry name" value="P-loop_NTPase"/>
</dbReference>
<dbReference type="AlphaFoldDB" id="A0A9D1S1G1"/>
<name>A0A9D1S1G1_9CLOT</name>
<dbReference type="EC" id="2.7.4.25" evidence="8"/>
<comment type="caution">
    <text evidence="10">The sequence shown here is derived from an EMBL/GenBank/DDBJ whole genome shotgun (WGS) entry which is preliminary data.</text>
</comment>
<feature type="binding site" evidence="8">
    <location>
        <begin position="10"/>
        <end position="18"/>
    </location>
    <ligand>
        <name>ATP</name>
        <dbReference type="ChEBI" id="CHEBI:30616"/>
    </ligand>
</feature>
<keyword evidence="3 8" id="KW-0547">Nucleotide-binding</keyword>
<evidence type="ECO:0000256" key="7">
    <source>
        <dbReference type="ARBA" id="ARBA00048478"/>
    </source>
</evidence>
<evidence type="ECO:0000313" key="10">
    <source>
        <dbReference type="EMBL" id="HIU44316.1"/>
    </source>
</evidence>
<protein>
    <recommendedName>
        <fullName evidence="8">Cytidylate kinase</fullName>
        <shortName evidence="8">CK</shortName>
        <ecNumber evidence="8">2.7.4.25</ecNumber>
    </recommendedName>
    <alternativeName>
        <fullName evidence="8">Cytidine monophosphate kinase</fullName>
        <shortName evidence="8">CMP kinase</shortName>
    </alternativeName>
</protein>
<organism evidence="10 11">
    <name type="scientific">Candidatus Ventrousia excrementavium</name>
    <dbReference type="NCBI Taxonomy" id="2840961"/>
    <lineage>
        <taxon>Bacteria</taxon>
        <taxon>Bacillati</taxon>
        <taxon>Bacillota</taxon>
        <taxon>Clostridia</taxon>
        <taxon>Eubacteriales</taxon>
        <taxon>Clostridiaceae</taxon>
        <taxon>Clostridiaceae incertae sedis</taxon>
        <taxon>Candidatus Ventrousia</taxon>
    </lineage>
</organism>
<evidence type="ECO:0000256" key="3">
    <source>
        <dbReference type="ARBA" id="ARBA00022741"/>
    </source>
</evidence>
<comment type="subcellular location">
    <subcellularLocation>
        <location evidence="8">Cytoplasm</location>
    </subcellularLocation>
</comment>
<reference evidence="10" key="2">
    <citation type="journal article" date="2021" name="PeerJ">
        <title>Extensive microbial diversity within the chicken gut microbiome revealed by metagenomics and culture.</title>
        <authorList>
            <person name="Gilroy R."/>
            <person name="Ravi A."/>
            <person name="Getino M."/>
            <person name="Pursley I."/>
            <person name="Horton D.L."/>
            <person name="Alikhan N.F."/>
            <person name="Baker D."/>
            <person name="Gharbi K."/>
            <person name="Hall N."/>
            <person name="Watson M."/>
            <person name="Adriaenssens E.M."/>
            <person name="Foster-Nyarko E."/>
            <person name="Jarju S."/>
            <person name="Secka A."/>
            <person name="Antonio M."/>
            <person name="Oren A."/>
            <person name="Chaudhuri R.R."/>
            <person name="La Ragione R."/>
            <person name="Hildebrand F."/>
            <person name="Pallen M.J."/>
        </authorList>
    </citation>
    <scope>NUCLEOTIDE SEQUENCE</scope>
    <source>
        <strain evidence="10">CHK191-8634</strain>
    </source>
</reference>
<keyword evidence="5 8" id="KW-0067">ATP-binding</keyword>
<evidence type="ECO:0000256" key="8">
    <source>
        <dbReference type="HAMAP-Rule" id="MF_00238"/>
    </source>
</evidence>
<evidence type="ECO:0000259" key="9">
    <source>
        <dbReference type="Pfam" id="PF02224"/>
    </source>
</evidence>
<evidence type="ECO:0000256" key="2">
    <source>
        <dbReference type="ARBA" id="ARBA00022679"/>
    </source>
</evidence>
<dbReference type="GO" id="GO:0036431">
    <property type="term" value="F:dCMP kinase activity"/>
    <property type="evidence" value="ECO:0007669"/>
    <property type="project" value="InterPro"/>
</dbReference>
<keyword evidence="4 8" id="KW-0418">Kinase</keyword>
<dbReference type="CDD" id="cd02020">
    <property type="entry name" value="CMPK"/>
    <property type="match status" value="1"/>
</dbReference>
<dbReference type="GO" id="GO:0015949">
    <property type="term" value="P:nucleobase-containing small molecule interconversion"/>
    <property type="evidence" value="ECO:0007669"/>
    <property type="project" value="TreeGrafter"/>
</dbReference>
<accession>A0A9D1S1G1</accession>
<dbReference type="GO" id="GO:0005829">
    <property type="term" value="C:cytosol"/>
    <property type="evidence" value="ECO:0007669"/>
    <property type="project" value="TreeGrafter"/>
</dbReference>
<dbReference type="NCBIfam" id="TIGR00017">
    <property type="entry name" value="cmk"/>
    <property type="match status" value="1"/>
</dbReference>
<dbReference type="InterPro" id="IPR003136">
    <property type="entry name" value="Cytidylate_kin"/>
</dbReference>
<keyword evidence="8" id="KW-0963">Cytoplasm</keyword>
<feature type="domain" description="Cytidylate kinase" evidence="9">
    <location>
        <begin position="6"/>
        <end position="215"/>
    </location>
</feature>
<comment type="catalytic activity">
    <reaction evidence="7 8">
        <text>CMP + ATP = CDP + ADP</text>
        <dbReference type="Rhea" id="RHEA:11600"/>
        <dbReference type="ChEBI" id="CHEBI:30616"/>
        <dbReference type="ChEBI" id="CHEBI:58069"/>
        <dbReference type="ChEBI" id="CHEBI:60377"/>
        <dbReference type="ChEBI" id="CHEBI:456216"/>
        <dbReference type="EC" id="2.7.4.25"/>
    </reaction>
</comment>
<gene>
    <name evidence="8" type="primary">cmk</name>
    <name evidence="10" type="ORF">IAB67_08490</name>
</gene>
<dbReference type="InterPro" id="IPR011994">
    <property type="entry name" value="Cytidylate_kinase_dom"/>
</dbReference>
<evidence type="ECO:0000256" key="1">
    <source>
        <dbReference type="ARBA" id="ARBA00009427"/>
    </source>
</evidence>
<comment type="similarity">
    <text evidence="1 8">Belongs to the cytidylate kinase family. Type 1 subfamily.</text>
</comment>
<dbReference type="GO" id="GO:0005524">
    <property type="term" value="F:ATP binding"/>
    <property type="evidence" value="ECO:0007669"/>
    <property type="project" value="UniProtKB-UniRule"/>
</dbReference>
<dbReference type="EMBL" id="DVMR01000063">
    <property type="protein sequence ID" value="HIU44316.1"/>
    <property type="molecule type" value="Genomic_DNA"/>
</dbReference>
<dbReference type="GO" id="GO:0006220">
    <property type="term" value="P:pyrimidine nucleotide metabolic process"/>
    <property type="evidence" value="ECO:0007669"/>
    <property type="project" value="UniProtKB-UniRule"/>
</dbReference>